<feature type="compositionally biased region" description="Polar residues" evidence="1">
    <location>
        <begin position="140"/>
        <end position="152"/>
    </location>
</feature>
<protein>
    <submittedName>
        <fullName evidence="2">Uncharacterized protein</fullName>
    </submittedName>
</protein>
<dbReference type="AlphaFoldDB" id="V5EJ00"/>
<evidence type="ECO:0000313" key="3">
    <source>
        <dbReference type="Proteomes" id="UP000019377"/>
    </source>
</evidence>
<dbReference type="Proteomes" id="UP000019377">
    <property type="component" value="Unassembled WGS sequence"/>
</dbReference>
<accession>V5EJ00</accession>
<dbReference type="eggNOG" id="ENOG502SEGB">
    <property type="taxonomic scope" value="Eukaryota"/>
</dbReference>
<evidence type="ECO:0000256" key="1">
    <source>
        <dbReference type="SAM" id="MobiDB-lite"/>
    </source>
</evidence>
<dbReference type="STRING" id="1365824.V5EJ00"/>
<feature type="compositionally biased region" description="Basic and acidic residues" evidence="1">
    <location>
        <begin position="154"/>
        <end position="171"/>
    </location>
</feature>
<reference evidence="3" key="1">
    <citation type="journal article" date="2013" name="Genome Announc.">
        <title>Draft genome sequence of Pseudozyma brasiliensis sp. nov. strain GHG001, a high producer of endo-1,4-xylanase isolated from an insect pest of sugarcane.</title>
        <authorList>
            <person name="Oliveira J.V.D.C."/>
            <person name="dos Santos R.A.C."/>
            <person name="Borges T.A."/>
            <person name="Riano-Pachon D.M."/>
            <person name="Goldman G.H."/>
        </authorList>
    </citation>
    <scope>NUCLEOTIDE SEQUENCE [LARGE SCALE GENOMIC DNA]</scope>
    <source>
        <strain evidence="3">GHG001</strain>
    </source>
</reference>
<dbReference type="EMBL" id="KI545894">
    <property type="protein sequence ID" value="EST04680.1"/>
    <property type="molecule type" value="Genomic_DNA"/>
</dbReference>
<gene>
    <name evidence="2" type="ORF">PSEUBRA_SCAF8g02054</name>
</gene>
<feature type="compositionally biased region" description="Basic and acidic residues" evidence="1">
    <location>
        <begin position="68"/>
        <end position="80"/>
    </location>
</feature>
<dbReference type="HOGENOM" id="CLU_1496861_0_0_1"/>
<name>V5EJ00_KALBG</name>
<keyword evidence="3" id="KW-1185">Reference proteome</keyword>
<proteinExistence type="predicted"/>
<feature type="region of interest" description="Disordered" evidence="1">
    <location>
        <begin position="131"/>
        <end position="180"/>
    </location>
</feature>
<organism evidence="2 3">
    <name type="scientific">Kalmanozyma brasiliensis (strain GHG001)</name>
    <name type="common">Yeast</name>
    <name type="synonym">Pseudozyma brasiliensis</name>
    <dbReference type="NCBI Taxonomy" id="1365824"/>
    <lineage>
        <taxon>Eukaryota</taxon>
        <taxon>Fungi</taxon>
        <taxon>Dikarya</taxon>
        <taxon>Basidiomycota</taxon>
        <taxon>Ustilaginomycotina</taxon>
        <taxon>Ustilaginomycetes</taxon>
        <taxon>Ustilaginales</taxon>
        <taxon>Ustilaginaceae</taxon>
        <taxon>Kalmanozyma</taxon>
    </lineage>
</organism>
<evidence type="ECO:0000313" key="2">
    <source>
        <dbReference type="EMBL" id="EST04680.1"/>
    </source>
</evidence>
<feature type="region of interest" description="Disordered" evidence="1">
    <location>
        <begin position="68"/>
        <end position="92"/>
    </location>
</feature>
<sequence length="180" mass="19533">MPHLSRRFTLLRAPDGSLVSPDAMRAHLRAQRARARATNLAQGPSSQVHFLTEDEENEIIEQLKAQARQEGRDFDNERRAATNGDGVDSWRSGYNTGTDGFGLWGTSSSNNANKLSTLAESLGEFSAIPDYPAGAADASSPMSKTGNSSFTGRSAERDHAYIRSVQRERNHSNSVPRAGA</sequence>